<comment type="caution">
    <text evidence="2">The sequence shown here is derived from an EMBL/GenBank/DDBJ whole genome shotgun (WGS) entry which is preliminary data.</text>
</comment>
<gene>
    <name evidence="2" type="ORF">HMPREF3196_01579</name>
</gene>
<accession>A0A133KM43</accession>
<dbReference type="PATRIC" id="fig|1681.53.peg.1552"/>
<sequence>MNVNDPAHLTEEPHERADAARRGLTAALGGTTTIMDERQTMHAMMLDDAYCVERVLADGAYGVTEMVSLDGAGPFVRKKMPLRLARRRASPFRSSCATRRGTSCSGVVSMCVNRPKANPARSPSRSMVCPSTPPMRRTPMPRRCFSFGRGTFVLLRRAICVQ</sequence>
<evidence type="ECO:0000313" key="3">
    <source>
        <dbReference type="Proteomes" id="UP000070092"/>
    </source>
</evidence>
<proteinExistence type="predicted"/>
<evidence type="ECO:0000313" key="2">
    <source>
        <dbReference type="EMBL" id="KWZ80582.1"/>
    </source>
</evidence>
<evidence type="ECO:0000256" key="1">
    <source>
        <dbReference type="SAM" id="MobiDB-lite"/>
    </source>
</evidence>
<name>A0A133KM43_BIFBI</name>
<reference evidence="2 3" key="1">
    <citation type="submission" date="2016-01" db="EMBL/GenBank/DDBJ databases">
        <authorList>
            <person name="Oliw E.H."/>
        </authorList>
    </citation>
    <scope>NUCLEOTIDE SEQUENCE [LARGE SCALE GENOMIC DNA]</scope>
    <source>
        <strain evidence="2 3">MJR8628B</strain>
    </source>
</reference>
<protein>
    <submittedName>
        <fullName evidence="2">Uncharacterized protein</fullName>
    </submittedName>
</protein>
<feature type="region of interest" description="Disordered" evidence="1">
    <location>
        <begin position="115"/>
        <end position="134"/>
    </location>
</feature>
<dbReference type="EMBL" id="LRPO01000043">
    <property type="protein sequence ID" value="KWZ80582.1"/>
    <property type="molecule type" value="Genomic_DNA"/>
</dbReference>
<dbReference type="Proteomes" id="UP000070092">
    <property type="component" value="Unassembled WGS sequence"/>
</dbReference>
<dbReference type="AlphaFoldDB" id="A0A133KM43"/>
<organism evidence="2 3">
    <name type="scientific">Bifidobacterium bifidum</name>
    <dbReference type="NCBI Taxonomy" id="1681"/>
    <lineage>
        <taxon>Bacteria</taxon>
        <taxon>Bacillati</taxon>
        <taxon>Actinomycetota</taxon>
        <taxon>Actinomycetes</taxon>
        <taxon>Bifidobacteriales</taxon>
        <taxon>Bifidobacteriaceae</taxon>
        <taxon>Bifidobacterium</taxon>
    </lineage>
</organism>